<evidence type="ECO:0000259" key="1">
    <source>
        <dbReference type="Pfam" id="PF08241"/>
    </source>
</evidence>
<dbReference type="EMBL" id="FXAZ01000004">
    <property type="protein sequence ID" value="SMG48445.1"/>
    <property type="molecule type" value="Genomic_DNA"/>
</dbReference>
<dbReference type="RefSeq" id="WP_085495259.1">
    <property type="nucleotide sequence ID" value="NZ_FXAZ01000004.1"/>
</dbReference>
<evidence type="ECO:0000313" key="2">
    <source>
        <dbReference type="EMBL" id="SMG48445.1"/>
    </source>
</evidence>
<dbReference type="SUPFAM" id="SSF53335">
    <property type="entry name" value="S-adenosyl-L-methionine-dependent methyltransferases"/>
    <property type="match status" value="1"/>
</dbReference>
<dbReference type="Gene3D" id="3.40.50.150">
    <property type="entry name" value="Vaccinia Virus protein VP39"/>
    <property type="match status" value="1"/>
</dbReference>
<dbReference type="OrthoDB" id="3896938at2"/>
<dbReference type="GO" id="GO:0008757">
    <property type="term" value="F:S-adenosylmethionine-dependent methyltransferase activity"/>
    <property type="evidence" value="ECO:0007669"/>
    <property type="project" value="InterPro"/>
</dbReference>
<keyword evidence="2" id="KW-0808">Transferase</keyword>
<dbReference type="GO" id="GO:0032259">
    <property type="term" value="P:methylation"/>
    <property type="evidence" value="ECO:0007669"/>
    <property type="project" value="UniProtKB-KW"/>
</dbReference>
<dbReference type="AlphaFoldDB" id="A0A1X7L412"/>
<keyword evidence="3" id="KW-1185">Reference proteome</keyword>
<gene>
    <name evidence="2" type="ORF">SAMN06295960_2944</name>
</gene>
<reference evidence="2 3" key="1">
    <citation type="submission" date="2017-04" db="EMBL/GenBank/DDBJ databases">
        <authorList>
            <person name="Afonso C.L."/>
            <person name="Miller P.J."/>
            <person name="Scott M.A."/>
            <person name="Spackman E."/>
            <person name="Goraichik I."/>
            <person name="Dimitrov K.M."/>
            <person name="Suarez D.L."/>
            <person name="Swayne D.E."/>
        </authorList>
    </citation>
    <scope>NUCLEOTIDE SEQUENCE [LARGE SCALE GENOMIC DNA]</scope>
    <source>
        <strain evidence="2 3">11</strain>
    </source>
</reference>
<dbReference type="Proteomes" id="UP000193834">
    <property type="component" value="Unassembled WGS sequence"/>
</dbReference>
<protein>
    <submittedName>
        <fullName evidence="2">Methyltransferase domain-containing protein</fullName>
    </submittedName>
</protein>
<dbReference type="CDD" id="cd02440">
    <property type="entry name" value="AdoMet_MTases"/>
    <property type="match status" value="1"/>
</dbReference>
<keyword evidence="2" id="KW-0489">Methyltransferase</keyword>
<sequence>MTLTSFFRECDPKLKQVVIPLPSFWWSRPYEYAWASQYAQGCVLDAACGISHPFKFWLTEHCDEVHGCDLDPRILSHAAILQDIVVDFGEQEAAWIKQEGYLHRLKLLRADLGMLPYGNESFDTIFCISVFEHLPDAVKPAVMQEFHRTLKGGATLVMTLDYPLANPAFMVQAIQDSGFELKEPHDFSIPEDAITGQGLMCYRLLLTKKPSS</sequence>
<dbReference type="InterPro" id="IPR029063">
    <property type="entry name" value="SAM-dependent_MTases_sf"/>
</dbReference>
<organism evidence="2 3">
    <name type="scientific">Paenibacillus aquistagni</name>
    <dbReference type="NCBI Taxonomy" id="1852522"/>
    <lineage>
        <taxon>Bacteria</taxon>
        <taxon>Bacillati</taxon>
        <taxon>Bacillota</taxon>
        <taxon>Bacilli</taxon>
        <taxon>Bacillales</taxon>
        <taxon>Paenibacillaceae</taxon>
        <taxon>Paenibacillus</taxon>
    </lineage>
</organism>
<dbReference type="Pfam" id="PF08241">
    <property type="entry name" value="Methyltransf_11"/>
    <property type="match status" value="1"/>
</dbReference>
<accession>A0A1X7L412</accession>
<evidence type="ECO:0000313" key="3">
    <source>
        <dbReference type="Proteomes" id="UP000193834"/>
    </source>
</evidence>
<dbReference type="STRING" id="1852522.SAMN06295960_2944"/>
<proteinExistence type="predicted"/>
<feature type="domain" description="Methyltransferase type 11" evidence="1">
    <location>
        <begin position="44"/>
        <end position="157"/>
    </location>
</feature>
<dbReference type="InterPro" id="IPR013216">
    <property type="entry name" value="Methyltransf_11"/>
</dbReference>
<name>A0A1X7L412_9BACL</name>